<feature type="compositionally biased region" description="Polar residues" evidence="1">
    <location>
        <begin position="307"/>
        <end position="318"/>
    </location>
</feature>
<name>A0A0L0H9P0_SPIPD</name>
<organism evidence="2 3">
    <name type="scientific">Spizellomyces punctatus (strain DAOM BR117)</name>
    <dbReference type="NCBI Taxonomy" id="645134"/>
    <lineage>
        <taxon>Eukaryota</taxon>
        <taxon>Fungi</taxon>
        <taxon>Fungi incertae sedis</taxon>
        <taxon>Chytridiomycota</taxon>
        <taxon>Chytridiomycota incertae sedis</taxon>
        <taxon>Chytridiomycetes</taxon>
        <taxon>Spizellomycetales</taxon>
        <taxon>Spizellomycetaceae</taxon>
        <taxon>Spizellomyces</taxon>
    </lineage>
</organism>
<gene>
    <name evidence="2" type="ORF">SPPG_07294</name>
</gene>
<evidence type="ECO:0000313" key="3">
    <source>
        <dbReference type="Proteomes" id="UP000053201"/>
    </source>
</evidence>
<accession>A0A0L0H9P0</accession>
<evidence type="ECO:0000256" key="1">
    <source>
        <dbReference type="SAM" id="MobiDB-lite"/>
    </source>
</evidence>
<feature type="compositionally biased region" description="Polar residues" evidence="1">
    <location>
        <begin position="11"/>
        <end position="21"/>
    </location>
</feature>
<dbReference type="OMA" id="YRDHANH"/>
<feature type="compositionally biased region" description="Basic residues" evidence="1">
    <location>
        <begin position="295"/>
        <end position="304"/>
    </location>
</feature>
<feature type="region of interest" description="Disordered" evidence="1">
    <location>
        <begin position="48"/>
        <end position="74"/>
    </location>
</feature>
<dbReference type="PANTHER" id="PTHR35538:SF3">
    <property type="entry name" value="C-TYPE LECTIN DOMAIN-CONTAINING PROTEIN"/>
    <property type="match status" value="1"/>
</dbReference>
<feature type="compositionally biased region" description="Polar residues" evidence="1">
    <location>
        <begin position="271"/>
        <end position="294"/>
    </location>
</feature>
<dbReference type="InterPro" id="IPR011992">
    <property type="entry name" value="EF-hand-dom_pair"/>
</dbReference>
<dbReference type="eggNOG" id="ENOG502S7U2">
    <property type="taxonomic scope" value="Eukaryota"/>
</dbReference>
<feature type="region of interest" description="Disordered" evidence="1">
    <location>
        <begin position="90"/>
        <end position="133"/>
    </location>
</feature>
<feature type="compositionally biased region" description="Polar residues" evidence="1">
    <location>
        <begin position="246"/>
        <end position="260"/>
    </location>
</feature>
<feature type="region of interest" description="Disordered" evidence="1">
    <location>
        <begin position="246"/>
        <end position="524"/>
    </location>
</feature>
<proteinExistence type="predicted"/>
<feature type="compositionally biased region" description="Polar residues" evidence="1">
    <location>
        <begin position="433"/>
        <end position="444"/>
    </location>
</feature>
<protein>
    <recommendedName>
        <fullName evidence="4">EF-hand domain-containing protein</fullName>
    </recommendedName>
</protein>
<dbReference type="VEuPathDB" id="FungiDB:SPPG_07294"/>
<dbReference type="OrthoDB" id="2121618at2759"/>
<dbReference type="GeneID" id="27690519"/>
<reference evidence="2 3" key="1">
    <citation type="submission" date="2009-08" db="EMBL/GenBank/DDBJ databases">
        <title>The Genome Sequence of Spizellomyces punctatus strain DAOM BR117.</title>
        <authorList>
            <consortium name="The Broad Institute Genome Sequencing Platform"/>
            <person name="Russ C."/>
            <person name="Cuomo C."/>
            <person name="Shea T."/>
            <person name="Young S.K."/>
            <person name="Zeng Q."/>
            <person name="Koehrsen M."/>
            <person name="Haas B."/>
            <person name="Borodovsky M."/>
            <person name="Guigo R."/>
            <person name="Alvarado L."/>
            <person name="Berlin A."/>
            <person name="Bochicchio J."/>
            <person name="Borenstein D."/>
            <person name="Chapman S."/>
            <person name="Chen Z."/>
            <person name="Engels R."/>
            <person name="Freedman E."/>
            <person name="Gellesch M."/>
            <person name="Goldberg J."/>
            <person name="Griggs A."/>
            <person name="Gujja S."/>
            <person name="Heiman D."/>
            <person name="Hepburn T."/>
            <person name="Howarth C."/>
            <person name="Jen D."/>
            <person name="Larson L."/>
            <person name="Lewis B."/>
            <person name="Mehta T."/>
            <person name="Park D."/>
            <person name="Pearson M."/>
            <person name="Roberts A."/>
            <person name="Saif S."/>
            <person name="Shenoy N."/>
            <person name="Sisk P."/>
            <person name="Stolte C."/>
            <person name="Sykes S."/>
            <person name="Thomson T."/>
            <person name="Walk T."/>
            <person name="White J."/>
            <person name="Yandava C."/>
            <person name="Burger G."/>
            <person name="Gray M.W."/>
            <person name="Holland P.W.H."/>
            <person name="King N."/>
            <person name="Lang F.B.F."/>
            <person name="Roger A.J."/>
            <person name="Ruiz-Trillo I."/>
            <person name="Lander E."/>
            <person name="Nusbaum C."/>
        </authorList>
    </citation>
    <scope>NUCLEOTIDE SEQUENCE [LARGE SCALE GENOMIC DNA]</scope>
    <source>
        <strain evidence="2 3">DAOM BR117</strain>
    </source>
</reference>
<sequence>MLADRGLVNSAHRNPPQSTTILDEGENDDNRPMSSAAAVFRLGLTPQARSDRLLSPLPSPPRSRISSGRKVSQQLDCLLKKDKRRVLSPLDRPKKPLDIPKLADNYKNPFLGPGPLERRKYEPTKKLDKKTSQWVRASQLSLLPATPAGPSATRRPHRVPVLGKVPPSIPAPEGYFRIFTEMKTVETTDASKNGHHLASLLPHRYTKKVPLYGTSPRMLLMMQKAPPSRLARLTVTPGVLPPIPQSTIKPSQVSEKSLSRFTRLPPAPSIVNDTVETPTSLPTSQPASRRSSTIKVRRKLRKKVQVAESQLQPISSSPHADISPVQTAPEPDTSNIVAGPPSHVQEEATKPAIPKLPDVELDANSELTGWETEPQPPSVVAPARQRLSEPVVQPAVSASQPVMETAPSSKPTPKSSVVDRPYKPRRPTPPKQVTVNLQQLLNKNKQVDSPIEPGSDGEAAREEEDEFVVFRGDDTTAEDTETSASTPKIPSRTSQYLGRHRQNSNDPVSVASGGEDERKKRRASVALAARKSIVRRTSKIDLEHMRRQRIAEGGPHRAGLEGEKAKEDFLSAMVKDLNVLGDDSKARYLALSEPIFKDKTLVAVEEMGAELAKMGWVTEQEIEYINRVFELVAGDHIDQSEFCVIAALAERMTLLDTNLRLSFSDTDFKKLERNIKQYRNLFSVNTSSEDGRMTYEDLKILLLSTGLPADSIEHVASLLNVASDEAAASGTTKQTAVGFLDFLTYVPFFSVLHDKIVADPFAEGGGSGEDVIKNLLADLKGRQKGGGAG</sequence>
<dbReference type="Proteomes" id="UP000053201">
    <property type="component" value="Unassembled WGS sequence"/>
</dbReference>
<dbReference type="AlphaFoldDB" id="A0A0L0H9P0"/>
<feature type="region of interest" description="Disordered" evidence="1">
    <location>
        <begin position="145"/>
        <end position="165"/>
    </location>
</feature>
<evidence type="ECO:0008006" key="4">
    <source>
        <dbReference type="Google" id="ProtNLM"/>
    </source>
</evidence>
<feature type="region of interest" description="Disordered" evidence="1">
    <location>
        <begin position="1"/>
        <end position="35"/>
    </location>
</feature>
<dbReference type="RefSeq" id="XP_016605408.1">
    <property type="nucleotide sequence ID" value="XM_016755457.1"/>
</dbReference>
<dbReference type="EMBL" id="KQ257464">
    <property type="protein sequence ID" value="KNC97368.1"/>
    <property type="molecule type" value="Genomic_DNA"/>
</dbReference>
<evidence type="ECO:0000313" key="2">
    <source>
        <dbReference type="EMBL" id="KNC97368.1"/>
    </source>
</evidence>
<dbReference type="STRING" id="645134.A0A0L0H9P0"/>
<keyword evidence="3" id="KW-1185">Reference proteome</keyword>
<feature type="compositionally biased region" description="Low complexity" evidence="1">
    <location>
        <begin position="407"/>
        <end position="416"/>
    </location>
</feature>
<dbReference type="InParanoid" id="A0A0L0H9P0"/>
<dbReference type="PANTHER" id="PTHR35538">
    <property type="entry name" value="LIG_CHAN-GLU_BD DOMAIN-CONTAINING PROTEIN"/>
    <property type="match status" value="1"/>
</dbReference>
<dbReference type="SUPFAM" id="SSF47473">
    <property type="entry name" value="EF-hand"/>
    <property type="match status" value="1"/>
</dbReference>
<feature type="compositionally biased region" description="Basic and acidic residues" evidence="1">
    <location>
        <begin position="116"/>
        <end position="131"/>
    </location>
</feature>